<protein>
    <recommendedName>
        <fullName evidence="2">Histidine kinase/HSP90-like ATPase domain-containing protein</fullName>
    </recommendedName>
</protein>
<sequence length="122" mass="13640">MGSREFPGLPQSVREARRFVANLCATVGYPLEPVDLLISEVATNALIHGGGGFAVRCFRMKDRFRVEVDDRSYRIPYLRHPGADEVHGRGVRLLDKLAEWGAVLRKGGKTVYFEPREGPWGA</sequence>
<evidence type="ECO:0000313" key="4">
    <source>
        <dbReference type="Proteomes" id="UP000235945"/>
    </source>
</evidence>
<feature type="domain" description="Histidine kinase/HSP90-like ATPase" evidence="2">
    <location>
        <begin position="6"/>
        <end position="111"/>
    </location>
</feature>
<evidence type="ECO:0000256" key="1">
    <source>
        <dbReference type="ARBA" id="ARBA00022527"/>
    </source>
</evidence>
<keyword evidence="4" id="KW-1185">Reference proteome</keyword>
<evidence type="ECO:0000313" key="3">
    <source>
        <dbReference type="EMBL" id="PNE30521.1"/>
    </source>
</evidence>
<dbReference type="InterPro" id="IPR036890">
    <property type="entry name" value="HATPase_C_sf"/>
</dbReference>
<name>A0A2N8NP26_STREU</name>
<dbReference type="InterPro" id="IPR003594">
    <property type="entry name" value="HATPase_dom"/>
</dbReference>
<dbReference type="EMBL" id="LGUI01000012">
    <property type="protein sequence ID" value="PNE30521.1"/>
    <property type="molecule type" value="Genomic_DNA"/>
</dbReference>
<dbReference type="PANTHER" id="PTHR35526:SF3">
    <property type="entry name" value="ANTI-SIGMA-F FACTOR RSBW"/>
    <property type="match status" value="1"/>
</dbReference>
<dbReference type="Gene3D" id="3.30.565.10">
    <property type="entry name" value="Histidine kinase-like ATPase, C-terminal domain"/>
    <property type="match status" value="1"/>
</dbReference>
<evidence type="ECO:0000259" key="2">
    <source>
        <dbReference type="Pfam" id="PF13581"/>
    </source>
</evidence>
<dbReference type="AlphaFoldDB" id="A0A2N8NP26"/>
<dbReference type="Proteomes" id="UP000235945">
    <property type="component" value="Unassembled WGS sequence"/>
</dbReference>
<accession>A0A2N8NP26</accession>
<organism evidence="3 4">
    <name type="scientific">Streptomyces eurocidicus</name>
    <name type="common">Streptoverticillium eurocidicus</name>
    <dbReference type="NCBI Taxonomy" id="66423"/>
    <lineage>
        <taxon>Bacteria</taxon>
        <taxon>Bacillati</taxon>
        <taxon>Actinomycetota</taxon>
        <taxon>Actinomycetes</taxon>
        <taxon>Kitasatosporales</taxon>
        <taxon>Streptomycetaceae</taxon>
        <taxon>Streptomyces</taxon>
    </lineage>
</organism>
<dbReference type="Pfam" id="PF13581">
    <property type="entry name" value="HATPase_c_2"/>
    <property type="match status" value="1"/>
</dbReference>
<keyword evidence="1" id="KW-0808">Transferase</keyword>
<keyword evidence="1" id="KW-0418">Kinase</keyword>
<comment type="caution">
    <text evidence="3">The sequence shown here is derived from an EMBL/GenBank/DDBJ whole genome shotgun (WGS) entry which is preliminary data.</text>
</comment>
<proteinExistence type="predicted"/>
<dbReference type="PANTHER" id="PTHR35526">
    <property type="entry name" value="ANTI-SIGMA-F FACTOR RSBW-RELATED"/>
    <property type="match status" value="1"/>
</dbReference>
<reference evidence="4" key="1">
    <citation type="submission" date="2015-07" db="EMBL/GenBank/DDBJ databases">
        <authorList>
            <person name="Graham D.E."/>
            <person name="Giannone R.J."/>
            <person name="Gulvik C.A."/>
            <person name="Hettich R.L."/>
            <person name="Klingeman D.M."/>
            <person name="Mahan K.M."/>
            <person name="Parry R.J."/>
            <person name="Spain J.C."/>
        </authorList>
    </citation>
    <scope>NUCLEOTIDE SEQUENCE [LARGE SCALE GENOMIC DNA]</scope>
    <source>
        <strain evidence="4">ATCC 27428</strain>
    </source>
</reference>
<dbReference type="GO" id="GO:0004674">
    <property type="term" value="F:protein serine/threonine kinase activity"/>
    <property type="evidence" value="ECO:0007669"/>
    <property type="project" value="UniProtKB-KW"/>
</dbReference>
<keyword evidence="1" id="KW-0723">Serine/threonine-protein kinase</keyword>
<dbReference type="InterPro" id="IPR050267">
    <property type="entry name" value="Anti-sigma-factor_SerPK"/>
</dbReference>
<gene>
    <name evidence="3" type="ORF">AF335_28970</name>
</gene>
<dbReference type="CDD" id="cd16936">
    <property type="entry name" value="HATPase_RsbW-like"/>
    <property type="match status" value="1"/>
</dbReference>